<dbReference type="GO" id="GO:0035485">
    <property type="term" value="F:adenine/guanine mispair binding"/>
    <property type="evidence" value="ECO:0007669"/>
    <property type="project" value="TreeGrafter"/>
</dbReference>
<name>A0A2A5AT92_9GAMM</name>
<comment type="cofactor">
    <cofactor evidence="1">
        <name>[4Fe-4S] cluster</name>
        <dbReference type="ChEBI" id="CHEBI:49883"/>
    </cofactor>
</comment>
<keyword evidence="7" id="KW-0408">Iron</keyword>
<reference evidence="13" key="1">
    <citation type="submission" date="2017-08" db="EMBL/GenBank/DDBJ databases">
        <title>A dynamic microbial community with high functional redundancy inhabits the cold, oxic subseafloor aquifer.</title>
        <authorList>
            <person name="Tully B.J."/>
            <person name="Wheat C.G."/>
            <person name="Glazer B.T."/>
            <person name="Huber J.A."/>
        </authorList>
    </citation>
    <scope>NUCLEOTIDE SEQUENCE [LARGE SCALE GENOMIC DNA]</scope>
</reference>
<protein>
    <submittedName>
        <fullName evidence="12">A/G-specific adenine glycosylase</fullName>
    </submittedName>
</protein>
<dbReference type="GO" id="GO:0000701">
    <property type="term" value="F:purine-specific mismatch base pair DNA N-glycosylase activity"/>
    <property type="evidence" value="ECO:0007669"/>
    <property type="project" value="TreeGrafter"/>
</dbReference>
<keyword evidence="10" id="KW-0326">Glycosidase</keyword>
<dbReference type="EMBL" id="NVVJ01000064">
    <property type="protein sequence ID" value="PCJ22350.1"/>
    <property type="molecule type" value="Genomic_DNA"/>
</dbReference>
<dbReference type="GO" id="GO:0006298">
    <property type="term" value="P:mismatch repair"/>
    <property type="evidence" value="ECO:0007669"/>
    <property type="project" value="TreeGrafter"/>
</dbReference>
<keyword evidence="4" id="KW-0479">Metal-binding</keyword>
<comment type="function">
    <text evidence="2">Adenine glycosylase active on G-A mispairs. MutY also corrects error-prone DNA synthesis past GO lesions which are due to the oxidatively damaged form of guanine: 7,8-dihydro-8-oxoguanine (8-oxo-dGTP).</text>
</comment>
<dbReference type="GO" id="GO:0032357">
    <property type="term" value="F:oxidized purine DNA binding"/>
    <property type="evidence" value="ECO:0007669"/>
    <property type="project" value="TreeGrafter"/>
</dbReference>
<dbReference type="InterPro" id="IPR011257">
    <property type="entry name" value="DNA_glycosylase"/>
</dbReference>
<feature type="non-terminal residue" evidence="12">
    <location>
        <position position="95"/>
    </location>
</feature>
<gene>
    <name evidence="12" type="ORF">COA96_14665</name>
</gene>
<evidence type="ECO:0000256" key="8">
    <source>
        <dbReference type="ARBA" id="ARBA00023014"/>
    </source>
</evidence>
<dbReference type="SUPFAM" id="SSF48150">
    <property type="entry name" value="DNA-glycosylase"/>
    <property type="match status" value="1"/>
</dbReference>
<evidence type="ECO:0000256" key="5">
    <source>
        <dbReference type="ARBA" id="ARBA00022763"/>
    </source>
</evidence>
<dbReference type="GO" id="GO:0006284">
    <property type="term" value="P:base-excision repair"/>
    <property type="evidence" value="ECO:0007669"/>
    <property type="project" value="InterPro"/>
</dbReference>
<dbReference type="GO" id="GO:0051536">
    <property type="term" value="F:iron-sulfur cluster binding"/>
    <property type="evidence" value="ECO:0007669"/>
    <property type="project" value="UniProtKB-KW"/>
</dbReference>
<comment type="caution">
    <text evidence="12">The sequence shown here is derived from an EMBL/GenBank/DDBJ whole genome shotgun (WGS) entry which is preliminary data.</text>
</comment>
<keyword evidence="9" id="KW-0234">DNA repair</keyword>
<evidence type="ECO:0000256" key="10">
    <source>
        <dbReference type="ARBA" id="ARBA00023295"/>
    </source>
</evidence>
<evidence type="ECO:0000256" key="9">
    <source>
        <dbReference type="ARBA" id="ARBA00023204"/>
    </source>
</evidence>
<evidence type="ECO:0000259" key="11">
    <source>
        <dbReference type="Pfam" id="PF00730"/>
    </source>
</evidence>
<dbReference type="PANTHER" id="PTHR42944:SF1">
    <property type="entry name" value="ADENINE DNA GLYCOSYLASE"/>
    <property type="match status" value="1"/>
</dbReference>
<evidence type="ECO:0000256" key="7">
    <source>
        <dbReference type="ARBA" id="ARBA00023004"/>
    </source>
</evidence>
<keyword evidence="8" id="KW-0411">Iron-sulfur</keyword>
<evidence type="ECO:0000313" key="13">
    <source>
        <dbReference type="Proteomes" id="UP000218327"/>
    </source>
</evidence>
<feature type="domain" description="HhH-GPD" evidence="11">
    <location>
        <begin position="34"/>
        <end position="95"/>
    </location>
</feature>
<evidence type="ECO:0000256" key="1">
    <source>
        <dbReference type="ARBA" id="ARBA00001966"/>
    </source>
</evidence>
<evidence type="ECO:0000313" key="12">
    <source>
        <dbReference type="EMBL" id="PCJ22350.1"/>
    </source>
</evidence>
<dbReference type="InterPro" id="IPR003265">
    <property type="entry name" value="HhH-GPD_domain"/>
</dbReference>
<evidence type="ECO:0000256" key="3">
    <source>
        <dbReference type="ARBA" id="ARBA00008343"/>
    </source>
</evidence>
<organism evidence="12 13">
    <name type="scientific">SAR86 cluster bacterium</name>
    <dbReference type="NCBI Taxonomy" id="2030880"/>
    <lineage>
        <taxon>Bacteria</taxon>
        <taxon>Pseudomonadati</taxon>
        <taxon>Pseudomonadota</taxon>
        <taxon>Gammaproteobacteria</taxon>
        <taxon>SAR86 cluster</taxon>
    </lineage>
</organism>
<dbReference type="Gene3D" id="1.10.340.30">
    <property type="entry name" value="Hypothetical protein, domain 2"/>
    <property type="match status" value="1"/>
</dbReference>
<dbReference type="GO" id="GO:0034039">
    <property type="term" value="F:8-oxo-7,8-dihydroguanine DNA N-glycosylase activity"/>
    <property type="evidence" value="ECO:0007669"/>
    <property type="project" value="TreeGrafter"/>
</dbReference>
<dbReference type="Proteomes" id="UP000218327">
    <property type="component" value="Unassembled WGS sequence"/>
</dbReference>
<keyword evidence="6" id="KW-0378">Hydrolase</keyword>
<dbReference type="GO" id="GO:0046872">
    <property type="term" value="F:metal ion binding"/>
    <property type="evidence" value="ECO:0007669"/>
    <property type="project" value="UniProtKB-KW"/>
</dbReference>
<dbReference type="CDD" id="cd00056">
    <property type="entry name" value="ENDO3c"/>
    <property type="match status" value="1"/>
</dbReference>
<sequence>MSTSFSKRVLNWFDKNGRHDLPWQIEPNPYRVWVSEIMLQQTQVATVIDYYQRFMQRFPTVEDLAKAETDQVLHLWTGLGYYARARNLHKTAQIV</sequence>
<evidence type="ECO:0000256" key="4">
    <source>
        <dbReference type="ARBA" id="ARBA00022723"/>
    </source>
</evidence>
<evidence type="ECO:0000256" key="2">
    <source>
        <dbReference type="ARBA" id="ARBA00002933"/>
    </source>
</evidence>
<accession>A0A2A5AT92</accession>
<evidence type="ECO:0000256" key="6">
    <source>
        <dbReference type="ARBA" id="ARBA00022801"/>
    </source>
</evidence>
<dbReference type="InterPro" id="IPR044298">
    <property type="entry name" value="MIG/MutY"/>
</dbReference>
<dbReference type="AlphaFoldDB" id="A0A2A5AT92"/>
<keyword evidence="5" id="KW-0227">DNA damage</keyword>
<dbReference type="PANTHER" id="PTHR42944">
    <property type="entry name" value="ADENINE DNA GLYCOSYLASE"/>
    <property type="match status" value="1"/>
</dbReference>
<proteinExistence type="inferred from homology"/>
<dbReference type="Pfam" id="PF00730">
    <property type="entry name" value="HhH-GPD"/>
    <property type="match status" value="1"/>
</dbReference>
<comment type="similarity">
    <text evidence="3">Belongs to the Nth/MutY family.</text>
</comment>